<evidence type="ECO:0000313" key="3">
    <source>
        <dbReference type="Proteomes" id="UP000641932"/>
    </source>
</evidence>
<evidence type="ECO:0000256" key="1">
    <source>
        <dbReference type="SAM" id="MobiDB-lite"/>
    </source>
</evidence>
<reference evidence="2" key="1">
    <citation type="journal article" date="2014" name="Int. J. Syst. Evol. Microbiol.">
        <title>Complete genome sequence of Corynebacterium casei LMG S-19264T (=DSM 44701T), isolated from a smear-ripened cheese.</title>
        <authorList>
            <consortium name="US DOE Joint Genome Institute (JGI-PGF)"/>
            <person name="Walter F."/>
            <person name="Albersmeier A."/>
            <person name="Kalinowski J."/>
            <person name="Ruckert C."/>
        </authorList>
    </citation>
    <scope>NUCLEOTIDE SEQUENCE</scope>
    <source>
        <strain evidence="2">CGMCC 4.7201</strain>
    </source>
</reference>
<dbReference type="AlphaFoldDB" id="A0A917ZQY8"/>
<name>A0A917ZQY8_9ACTN</name>
<organism evidence="2 3">
    <name type="scientific">Wenjunlia tyrosinilytica</name>
    <dbReference type="NCBI Taxonomy" id="1544741"/>
    <lineage>
        <taxon>Bacteria</taxon>
        <taxon>Bacillati</taxon>
        <taxon>Actinomycetota</taxon>
        <taxon>Actinomycetes</taxon>
        <taxon>Kitasatosporales</taxon>
        <taxon>Streptomycetaceae</taxon>
        <taxon>Wenjunlia</taxon>
    </lineage>
</organism>
<evidence type="ECO:0000313" key="2">
    <source>
        <dbReference type="EMBL" id="GGO88745.1"/>
    </source>
</evidence>
<accession>A0A917ZQY8</accession>
<protein>
    <submittedName>
        <fullName evidence="2">Uncharacterized protein</fullName>
    </submittedName>
</protein>
<sequence>MTTYCLSRFPAPVEPFRAHSRRIGMRRRNATTVWTALLVAVAAAAVSCGNEPAPAGKGSGAQGSQDSSAGAGSSSGPSGRIDSRLVYFAKDLGVPHDLHTVVRTEKERALLPGWFAGARVDAKAEREIEAKTMGTDLKRNALVAYVTTTGCSQAGSTQLLADGDRLSVRLVDRPKPPSECLRPYKAVSVFEVPLAKLPKHPVFGSERDKPDPASPGELAAFTRLDKASAAGPEKKAEVTEPGALKDFLSALPSGTDKKVRSQLAKAGPEEPGERRFAFTLTGCKAKGADLAVSRKGLAASPSGGENVRCLRAERYVAVFSLPRPLVPEQPLGPKF</sequence>
<comment type="caution">
    <text evidence="2">The sequence shown here is derived from an EMBL/GenBank/DDBJ whole genome shotgun (WGS) entry which is preliminary data.</text>
</comment>
<reference evidence="2" key="2">
    <citation type="submission" date="2020-09" db="EMBL/GenBank/DDBJ databases">
        <authorList>
            <person name="Sun Q."/>
            <person name="Zhou Y."/>
        </authorList>
    </citation>
    <scope>NUCLEOTIDE SEQUENCE</scope>
    <source>
        <strain evidence="2">CGMCC 4.7201</strain>
    </source>
</reference>
<proteinExistence type="predicted"/>
<keyword evidence="3" id="KW-1185">Reference proteome</keyword>
<dbReference type="EMBL" id="BMMS01000012">
    <property type="protein sequence ID" value="GGO88745.1"/>
    <property type="molecule type" value="Genomic_DNA"/>
</dbReference>
<dbReference type="Proteomes" id="UP000641932">
    <property type="component" value="Unassembled WGS sequence"/>
</dbReference>
<feature type="region of interest" description="Disordered" evidence="1">
    <location>
        <begin position="51"/>
        <end position="78"/>
    </location>
</feature>
<gene>
    <name evidence="2" type="ORF">GCM10012280_30260</name>
</gene>